<dbReference type="SUPFAM" id="SSF48726">
    <property type="entry name" value="Immunoglobulin"/>
    <property type="match status" value="1"/>
</dbReference>
<dbReference type="EMBL" id="JAYKXH010000002">
    <property type="protein sequence ID" value="KAK7174686.1"/>
    <property type="molecule type" value="Genomic_DNA"/>
</dbReference>
<dbReference type="Proteomes" id="UP001364617">
    <property type="component" value="Unassembled WGS sequence"/>
</dbReference>
<reference evidence="6 7" key="1">
    <citation type="submission" date="2024-02" db="EMBL/GenBank/DDBJ databases">
        <title>Chromosome-level genome assembly of the Eurasian Minnow (Phoxinus phoxinus).</title>
        <authorList>
            <person name="Oriowo T.O."/>
            <person name="Martin S."/>
            <person name="Stange M."/>
            <person name="Chrysostomakis Y."/>
            <person name="Brown T."/>
            <person name="Winkler S."/>
            <person name="Kukowka S."/>
            <person name="Myers E.W."/>
            <person name="Bohne A."/>
        </authorList>
    </citation>
    <scope>NUCLEOTIDE SEQUENCE [LARGE SCALE GENOMIC DNA]</scope>
    <source>
        <strain evidence="6">ZFMK-TIS-60720</strain>
        <tissue evidence="6">Whole Organism</tissue>
    </source>
</reference>
<dbReference type="PROSITE" id="PS50835">
    <property type="entry name" value="IG_LIKE"/>
    <property type="match status" value="1"/>
</dbReference>
<dbReference type="Gene3D" id="2.60.40.10">
    <property type="entry name" value="Immunoglobulins"/>
    <property type="match status" value="1"/>
</dbReference>
<evidence type="ECO:0000256" key="3">
    <source>
        <dbReference type="ARBA" id="ARBA00043265"/>
    </source>
</evidence>
<keyword evidence="4" id="KW-0732">Signal</keyword>
<keyword evidence="3" id="KW-1280">Immunoglobulin</keyword>
<evidence type="ECO:0000256" key="2">
    <source>
        <dbReference type="ARBA" id="ARBA00023130"/>
    </source>
</evidence>
<protein>
    <recommendedName>
        <fullName evidence="5">Ig-like domain-containing protein</fullName>
    </recommendedName>
</protein>
<dbReference type="SMART" id="SM00406">
    <property type="entry name" value="IGv"/>
    <property type="match status" value="1"/>
</dbReference>
<keyword evidence="2" id="KW-1064">Adaptive immunity</keyword>
<dbReference type="GO" id="GO:0019814">
    <property type="term" value="C:immunoglobulin complex"/>
    <property type="evidence" value="ECO:0007669"/>
    <property type="project" value="UniProtKB-KW"/>
</dbReference>
<dbReference type="InterPro" id="IPR007110">
    <property type="entry name" value="Ig-like_dom"/>
</dbReference>
<keyword evidence="1" id="KW-0391">Immunity</keyword>
<dbReference type="Pfam" id="PF07686">
    <property type="entry name" value="V-set"/>
    <property type="match status" value="1"/>
</dbReference>
<evidence type="ECO:0000256" key="4">
    <source>
        <dbReference type="SAM" id="SignalP"/>
    </source>
</evidence>
<dbReference type="PANTHER" id="PTHR23266">
    <property type="entry name" value="IMMUNOGLOBULIN HEAVY CHAIN"/>
    <property type="match status" value="1"/>
</dbReference>
<evidence type="ECO:0000313" key="6">
    <source>
        <dbReference type="EMBL" id="KAK7174686.1"/>
    </source>
</evidence>
<name>A0AAN9DK18_9TELE</name>
<comment type="caution">
    <text evidence="6">The sequence shown here is derived from an EMBL/GenBank/DDBJ whole genome shotgun (WGS) entry which is preliminary data.</text>
</comment>
<dbReference type="InterPro" id="IPR013783">
    <property type="entry name" value="Ig-like_fold"/>
</dbReference>
<feature type="domain" description="Ig-like" evidence="5">
    <location>
        <begin position="21"/>
        <end position="120"/>
    </location>
</feature>
<organism evidence="6 7">
    <name type="scientific">Phoxinus phoxinus</name>
    <name type="common">Eurasian minnow</name>
    <dbReference type="NCBI Taxonomy" id="58324"/>
    <lineage>
        <taxon>Eukaryota</taxon>
        <taxon>Metazoa</taxon>
        <taxon>Chordata</taxon>
        <taxon>Craniata</taxon>
        <taxon>Vertebrata</taxon>
        <taxon>Euteleostomi</taxon>
        <taxon>Actinopterygii</taxon>
        <taxon>Neopterygii</taxon>
        <taxon>Teleostei</taxon>
        <taxon>Ostariophysi</taxon>
        <taxon>Cypriniformes</taxon>
        <taxon>Leuciscidae</taxon>
        <taxon>Phoxininae</taxon>
        <taxon>Phoxinus</taxon>
    </lineage>
</organism>
<evidence type="ECO:0000256" key="1">
    <source>
        <dbReference type="ARBA" id="ARBA00022859"/>
    </source>
</evidence>
<sequence length="120" mass="13543">MKMENLLLILILFNLNCVQCQNMESIESTVQKKPGETLTLSCRGSGFSFDCCAMHWIRQQAGKPLVWMGLGYSDGSGHKAESFKERLEISRDDSKSMMYLKLSGLTEEDSAVYFCAREAQ</sequence>
<dbReference type="InterPro" id="IPR013106">
    <property type="entry name" value="Ig_V-set"/>
</dbReference>
<evidence type="ECO:0000259" key="5">
    <source>
        <dbReference type="PROSITE" id="PS50835"/>
    </source>
</evidence>
<dbReference type="AlphaFoldDB" id="A0AAN9DK18"/>
<gene>
    <name evidence="6" type="ORF">R3I93_001785</name>
</gene>
<accession>A0AAN9DK18</accession>
<dbReference type="InterPro" id="IPR050199">
    <property type="entry name" value="IgHV"/>
</dbReference>
<feature type="chain" id="PRO_5042822997" description="Ig-like domain-containing protein" evidence="4">
    <location>
        <begin position="21"/>
        <end position="120"/>
    </location>
</feature>
<dbReference type="GO" id="GO:0002250">
    <property type="term" value="P:adaptive immune response"/>
    <property type="evidence" value="ECO:0007669"/>
    <property type="project" value="UniProtKB-KW"/>
</dbReference>
<proteinExistence type="predicted"/>
<dbReference type="InterPro" id="IPR036179">
    <property type="entry name" value="Ig-like_dom_sf"/>
</dbReference>
<evidence type="ECO:0000313" key="7">
    <source>
        <dbReference type="Proteomes" id="UP001364617"/>
    </source>
</evidence>
<feature type="signal peptide" evidence="4">
    <location>
        <begin position="1"/>
        <end position="20"/>
    </location>
</feature>
<keyword evidence="7" id="KW-1185">Reference proteome</keyword>
<dbReference type="GO" id="GO:0005576">
    <property type="term" value="C:extracellular region"/>
    <property type="evidence" value="ECO:0007669"/>
    <property type="project" value="UniProtKB-ARBA"/>
</dbReference>